<evidence type="ECO:0000256" key="1">
    <source>
        <dbReference type="ARBA" id="ARBA00022737"/>
    </source>
</evidence>
<reference evidence="3 4" key="1">
    <citation type="submission" date="2019-04" db="EMBL/GenBank/DDBJ databases">
        <title>Reference strain of H23.</title>
        <authorList>
            <person name="Luo X."/>
        </authorList>
    </citation>
    <scope>NUCLEOTIDE SEQUENCE [LARGE SCALE GENOMIC DNA]</scope>
    <source>
        <strain evidence="3 4">H23</strain>
    </source>
</reference>
<dbReference type="PANTHER" id="PTHR32305">
    <property type="match status" value="1"/>
</dbReference>
<dbReference type="InterPro" id="IPR056823">
    <property type="entry name" value="TEN-like_YD-shell"/>
</dbReference>
<keyword evidence="4" id="KW-1185">Reference proteome</keyword>
<evidence type="ECO:0000313" key="4">
    <source>
        <dbReference type="Proteomes" id="UP000308707"/>
    </source>
</evidence>
<sequence length="317" mass="33123">MQQYNERNGTQTQSLYLAGSLVALREQALGTGVVTVKYQHTDALGSPVAVTDATGAVIERSEYEPYGYLLNRPLKDGPGYTGHVSDAATGLSYMQQRYMDPKIGGRFLSVDPVAADNVGGNFNRYWYANNNPYKFRDLDGREAKLTWLAPNQVELLVTYRVNSAQATPATATADMESRFASDFSGTVEVNGQQVQVTASAIQDANAATEITVVPTTVGVTQSNREETNAIGGNLVTIGAATGAGVVSHEFGHVAGAGDQYLGGVAANGSTVTTAGPGNNAMQDLGGAANSQSLREIITAPTNTNTCEPGVEAVSGGC</sequence>
<dbReference type="AlphaFoldDB" id="A0A4U5JRJ4"/>
<evidence type="ECO:0000313" key="3">
    <source>
        <dbReference type="EMBL" id="TKR31118.1"/>
    </source>
</evidence>
<dbReference type="OrthoDB" id="9816400at2"/>
<dbReference type="InterPro" id="IPR050708">
    <property type="entry name" value="T6SS_VgrG/RHS"/>
</dbReference>
<dbReference type="PANTHER" id="PTHR32305:SF15">
    <property type="entry name" value="PROTEIN RHSA-RELATED"/>
    <property type="match status" value="1"/>
</dbReference>
<feature type="domain" description="Teneurin-like YD-shell" evidence="2">
    <location>
        <begin position="38"/>
        <end position="132"/>
    </location>
</feature>
<accession>A0A4U5JRJ4</accession>
<gene>
    <name evidence="3" type="ORF">FCE95_09445</name>
</gene>
<comment type="caution">
    <text evidence="3">The sequence shown here is derived from an EMBL/GenBank/DDBJ whole genome shotgun (WGS) entry which is preliminary data.</text>
</comment>
<keyword evidence="1" id="KW-0677">Repeat</keyword>
<name>A0A4U5JRJ4_9GAMM</name>
<dbReference type="InterPro" id="IPR022385">
    <property type="entry name" value="Rhs_assc_core"/>
</dbReference>
<organism evidence="3 4">
    <name type="scientific">Luteimonas gilva</name>
    <dbReference type="NCBI Taxonomy" id="2572684"/>
    <lineage>
        <taxon>Bacteria</taxon>
        <taxon>Pseudomonadati</taxon>
        <taxon>Pseudomonadota</taxon>
        <taxon>Gammaproteobacteria</taxon>
        <taxon>Lysobacterales</taxon>
        <taxon>Lysobacteraceae</taxon>
        <taxon>Luteimonas</taxon>
    </lineage>
</organism>
<dbReference type="EMBL" id="SZUA01000002">
    <property type="protein sequence ID" value="TKR31118.1"/>
    <property type="molecule type" value="Genomic_DNA"/>
</dbReference>
<evidence type="ECO:0000259" key="2">
    <source>
        <dbReference type="Pfam" id="PF25023"/>
    </source>
</evidence>
<proteinExistence type="predicted"/>
<protein>
    <recommendedName>
        <fullName evidence="2">Teneurin-like YD-shell domain-containing protein</fullName>
    </recommendedName>
</protein>
<dbReference type="NCBIfam" id="TIGR03696">
    <property type="entry name" value="Rhs_assc_core"/>
    <property type="match status" value="1"/>
</dbReference>
<dbReference type="Pfam" id="PF25023">
    <property type="entry name" value="TEN_YD-shell"/>
    <property type="match status" value="1"/>
</dbReference>
<dbReference type="Proteomes" id="UP000308707">
    <property type="component" value="Unassembled WGS sequence"/>
</dbReference>
<dbReference type="Gene3D" id="2.180.10.10">
    <property type="entry name" value="RHS repeat-associated core"/>
    <property type="match status" value="1"/>
</dbReference>